<name>W6YTM3_COCMI</name>
<evidence type="ECO:0000313" key="2">
    <source>
        <dbReference type="EMBL" id="EUC40940.1"/>
    </source>
</evidence>
<organism evidence="2 3">
    <name type="scientific">Bipolaris oryzae ATCC 44560</name>
    <dbReference type="NCBI Taxonomy" id="930090"/>
    <lineage>
        <taxon>Eukaryota</taxon>
        <taxon>Fungi</taxon>
        <taxon>Dikarya</taxon>
        <taxon>Ascomycota</taxon>
        <taxon>Pezizomycotina</taxon>
        <taxon>Dothideomycetes</taxon>
        <taxon>Pleosporomycetidae</taxon>
        <taxon>Pleosporales</taxon>
        <taxon>Pleosporineae</taxon>
        <taxon>Pleosporaceae</taxon>
        <taxon>Bipolaris</taxon>
    </lineage>
</organism>
<keyword evidence="1" id="KW-1133">Transmembrane helix</keyword>
<dbReference type="HOGENOM" id="CLU_2996213_0_0_1"/>
<keyword evidence="1" id="KW-0812">Transmembrane</keyword>
<keyword evidence="1" id="KW-0472">Membrane</keyword>
<evidence type="ECO:0000256" key="1">
    <source>
        <dbReference type="SAM" id="Phobius"/>
    </source>
</evidence>
<evidence type="ECO:0008006" key="4">
    <source>
        <dbReference type="Google" id="ProtNLM"/>
    </source>
</evidence>
<dbReference type="OrthoDB" id="2331100at2759"/>
<accession>W6YTM3</accession>
<dbReference type="EMBL" id="KI964129">
    <property type="protein sequence ID" value="EUC40940.1"/>
    <property type="molecule type" value="Genomic_DNA"/>
</dbReference>
<gene>
    <name evidence="2" type="ORF">COCMIDRAFT_107467</name>
</gene>
<dbReference type="RefSeq" id="XP_007692527.1">
    <property type="nucleotide sequence ID" value="XM_007694337.1"/>
</dbReference>
<feature type="transmembrane region" description="Helical" evidence="1">
    <location>
        <begin position="35"/>
        <end position="54"/>
    </location>
</feature>
<keyword evidence="3" id="KW-1185">Reference proteome</keyword>
<evidence type="ECO:0000313" key="3">
    <source>
        <dbReference type="Proteomes" id="UP000054032"/>
    </source>
</evidence>
<dbReference type="AlphaFoldDB" id="W6YTM3"/>
<protein>
    <recommendedName>
        <fullName evidence="4">Plastocyanin-like domain-containing protein</fullName>
    </recommendedName>
</protein>
<dbReference type="Proteomes" id="UP000054032">
    <property type="component" value="Unassembled WGS sequence"/>
</dbReference>
<sequence>MRWSTSTTVDSYVAQTTSIIVVRDGGKLVFSPSSLNASISTIVVFNFLALKYTLTQS</sequence>
<dbReference type="GeneID" id="19119056"/>
<reference evidence="2 3" key="1">
    <citation type="journal article" date="2013" name="PLoS Genet.">
        <title>Comparative genome structure, secondary metabolite, and effector coding capacity across Cochliobolus pathogens.</title>
        <authorList>
            <person name="Condon B.J."/>
            <person name="Leng Y."/>
            <person name="Wu D."/>
            <person name="Bushley K.E."/>
            <person name="Ohm R.A."/>
            <person name="Otillar R."/>
            <person name="Martin J."/>
            <person name="Schackwitz W."/>
            <person name="Grimwood J."/>
            <person name="MohdZainudin N."/>
            <person name="Xue C."/>
            <person name="Wang R."/>
            <person name="Manning V.A."/>
            <person name="Dhillon B."/>
            <person name="Tu Z.J."/>
            <person name="Steffenson B.J."/>
            <person name="Salamov A."/>
            <person name="Sun H."/>
            <person name="Lowry S."/>
            <person name="LaButti K."/>
            <person name="Han J."/>
            <person name="Copeland A."/>
            <person name="Lindquist E."/>
            <person name="Barry K."/>
            <person name="Schmutz J."/>
            <person name="Baker S.E."/>
            <person name="Ciuffetti L.M."/>
            <person name="Grigoriev I.V."/>
            <person name="Zhong S."/>
            <person name="Turgeon B.G."/>
        </authorList>
    </citation>
    <scope>NUCLEOTIDE SEQUENCE [LARGE SCALE GENOMIC DNA]</scope>
    <source>
        <strain evidence="2 3">ATCC 44560</strain>
    </source>
</reference>
<proteinExistence type="predicted"/>
<dbReference type="KEGG" id="bor:COCMIDRAFT_107467"/>